<dbReference type="Proteomes" id="UP000216004">
    <property type="component" value="Unassembled WGS sequence"/>
</dbReference>
<protein>
    <submittedName>
        <fullName evidence="2">Alpha/beta hydrolase</fullName>
    </submittedName>
</protein>
<dbReference type="OrthoDB" id="495620at2"/>
<organism evidence="2 3">
    <name type="scientific">Bombiscardovia coagulans</name>
    <dbReference type="NCBI Taxonomy" id="686666"/>
    <lineage>
        <taxon>Bacteria</taxon>
        <taxon>Bacillati</taxon>
        <taxon>Actinomycetota</taxon>
        <taxon>Actinomycetes</taxon>
        <taxon>Bifidobacteriales</taxon>
        <taxon>Bifidobacteriaceae</taxon>
        <taxon>Bombiscardovia</taxon>
    </lineage>
</organism>
<feature type="domain" description="AB hydrolase-1" evidence="1">
    <location>
        <begin position="16"/>
        <end position="271"/>
    </location>
</feature>
<gene>
    <name evidence="2" type="ORF">BOCO_0233</name>
</gene>
<comment type="caution">
    <text evidence="2">The sequence shown here is derived from an EMBL/GenBank/DDBJ whole genome shotgun (WGS) entry which is preliminary data.</text>
</comment>
<dbReference type="Pfam" id="PF12697">
    <property type="entry name" value="Abhydrolase_6"/>
    <property type="match status" value="1"/>
</dbReference>
<dbReference type="EMBL" id="MWWS01000003">
    <property type="protein sequence ID" value="OZG50633.1"/>
    <property type="molecule type" value="Genomic_DNA"/>
</dbReference>
<reference evidence="2 3" key="1">
    <citation type="journal article" date="2017" name="BMC Genomics">
        <title>Comparative genomic and phylogenomic analyses of the Bifidobacteriaceae family.</title>
        <authorList>
            <person name="Lugli G.A."/>
            <person name="Milani C."/>
            <person name="Turroni F."/>
            <person name="Duranti S."/>
            <person name="Mancabelli L."/>
            <person name="Mangifesta M."/>
            <person name="Ferrario C."/>
            <person name="Modesto M."/>
            <person name="Mattarelli P."/>
            <person name="Jiri K."/>
            <person name="van Sinderen D."/>
            <person name="Ventura M."/>
        </authorList>
    </citation>
    <scope>NUCLEOTIDE SEQUENCE [LARGE SCALE GENOMIC DNA]</scope>
    <source>
        <strain evidence="2 3">DSM 22924</strain>
    </source>
</reference>
<dbReference type="AlphaFoldDB" id="A0A261EUV1"/>
<keyword evidence="2" id="KW-0378">Hydrolase</keyword>
<proteinExistence type="predicted"/>
<sequence length="282" mass="30618">MKIINHVLYSGTAVPVVLIHAFPVDHRMWLTCARHLTQQAEEAGLESFSVYAPDMPGAGLSPVPSLQDSGARDADGAYYQALDLLAESYVDILSALGHQKAIWVGLSMGGYVTAAIQRLHPECVAGLAFCDTNVVADTPDSKVNRMRVAQLCEQEDSVREVMSFAQPTEHDSTIKRSSEFVAMFSAWIKDQNPAGIAWRERMAAGRPDQSEILPEVTAPVAVISGELDPSSPPERMASLVQGLTATERMFTTIANCGHFSAVEHPDTVARALVELVQRVQES</sequence>
<dbReference type="InterPro" id="IPR000639">
    <property type="entry name" value="Epox_hydrolase-like"/>
</dbReference>
<dbReference type="SUPFAM" id="SSF53474">
    <property type="entry name" value="alpha/beta-Hydrolases"/>
    <property type="match status" value="1"/>
</dbReference>
<name>A0A261EUV1_9BIFI</name>
<dbReference type="Gene3D" id="3.40.50.1820">
    <property type="entry name" value="alpha/beta hydrolase"/>
    <property type="match status" value="1"/>
</dbReference>
<dbReference type="InterPro" id="IPR050266">
    <property type="entry name" value="AB_hydrolase_sf"/>
</dbReference>
<dbReference type="InterPro" id="IPR000073">
    <property type="entry name" value="AB_hydrolase_1"/>
</dbReference>
<dbReference type="PRINTS" id="PR00412">
    <property type="entry name" value="EPOXHYDRLASE"/>
</dbReference>
<dbReference type="InterPro" id="IPR029058">
    <property type="entry name" value="AB_hydrolase_fold"/>
</dbReference>
<dbReference type="PANTHER" id="PTHR43798">
    <property type="entry name" value="MONOACYLGLYCEROL LIPASE"/>
    <property type="match status" value="1"/>
</dbReference>
<keyword evidence="3" id="KW-1185">Reference proteome</keyword>
<dbReference type="GO" id="GO:0016787">
    <property type="term" value="F:hydrolase activity"/>
    <property type="evidence" value="ECO:0007669"/>
    <property type="project" value="UniProtKB-KW"/>
</dbReference>
<evidence type="ECO:0000313" key="3">
    <source>
        <dbReference type="Proteomes" id="UP000216004"/>
    </source>
</evidence>
<evidence type="ECO:0000259" key="1">
    <source>
        <dbReference type="Pfam" id="PF12697"/>
    </source>
</evidence>
<evidence type="ECO:0000313" key="2">
    <source>
        <dbReference type="EMBL" id="OZG50633.1"/>
    </source>
</evidence>
<accession>A0A261EUV1</accession>